<dbReference type="OrthoDB" id="7851372at2"/>
<keyword evidence="3" id="KW-1185">Reference proteome</keyword>
<evidence type="ECO:0000313" key="2">
    <source>
        <dbReference type="EMBL" id="PWD52563.1"/>
    </source>
</evidence>
<feature type="transmembrane region" description="Helical" evidence="1">
    <location>
        <begin position="12"/>
        <end position="30"/>
    </location>
</feature>
<protein>
    <recommendedName>
        <fullName evidence="4">Polyketide cyclase/dehydrase</fullName>
    </recommendedName>
</protein>
<comment type="caution">
    <text evidence="2">The sequence shown here is derived from an EMBL/GenBank/DDBJ whole genome shotgun (WGS) entry which is preliminary data.</text>
</comment>
<reference evidence="2 3" key="1">
    <citation type="submission" date="2018-03" db="EMBL/GenBank/DDBJ databases">
        <title>Genome assembly of novel Miniimonas species PCH200.</title>
        <authorList>
            <person name="Thakur V."/>
            <person name="Kumar V."/>
            <person name="Singh D."/>
        </authorList>
    </citation>
    <scope>NUCLEOTIDE SEQUENCE [LARGE SCALE GENOMIC DNA]</scope>
    <source>
        <strain evidence="2 3">PCH200</strain>
    </source>
</reference>
<keyword evidence="1" id="KW-0812">Transmembrane</keyword>
<evidence type="ECO:0000313" key="3">
    <source>
        <dbReference type="Proteomes" id="UP000245166"/>
    </source>
</evidence>
<dbReference type="Proteomes" id="UP000245166">
    <property type="component" value="Unassembled WGS sequence"/>
</dbReference>
<feature type="transmembrane region" description="Helical" evidence="1">
    <location>
        <begin position="42"/>
        <end position="60"/>
    </location>
</feature>
<keyword evidence="1" id="KW-1133">Transmembrane helix</keyword>
<gene>
    <name evidence="2" type="ORF">C8046_13885</name>
</gene>
<feature type="transmembrane region" description="Helical" evidence="1">
    <location>
        <begin position="80"/>
        <end position="107"/>
    </location>
</feature>
<organism evidence="2 3">
    <name type="scientific">Serinibacter arcticus</name>
    <dbReference type="NCBI Taxonomy" id="1655435"/>
    <lineage>
        <taxon>Bacteria</taxon>
        <taxon>Bacillati</taxon>
        <taxon>Actinomycetota</taxon>
        <taxon>Actinomycetes</taxon>
        <taxon>Micrococcales</taxon>
        <taxon>Beutenbergiaceae</taxon>
        <taxon>Serinibacter</taxon>
    </lineage>
</organism>
<keyword evidence="1" id="KW-0472">Membrane</keyword>
<name>A0A2U2A022_9MICO</name>
<evidence type="ECO:0008006" key="4">
    <source>
        <dbReference type="Google" id="ProtNLM"/>
    </source>
</evidence>
<evidence type="ECO:0000256" key="1">
    <source>
        <dbReference type="SAM" id="Phobius"/>
    </source>
</evidence>
<accession>A0A2U2A022</accession>
<sequence>MDEGPPPGSVGARLLLTALLLAAFAAIFWARGVTAFGTERTAIFYVGVPAVLAVSVVLLARPRRPVGMTMAATTVGLALAGPLLSEGIVCLVMAAPLIYAVAALLAWGLGNRDQHPHRALATVPLLLVLMVEGLGGISFASREDVGTATAVVDASPAEVVAALAAEPDYAPYDALLLRAVPFPVPLGATGTGVAVGDVREIDFTPRRSLGIGAEPTARSMDLEVAESEVGDDGGRVLFDVTHDSTLARWLDLHAAEVSWRAVDGGTEVTWTLHYSRTFDPSWYFGPVQRYATGLAAEYLLETFAVPAEASAVTVAAQG</sequence>
<dbReference type="AlphaFoldDB" id="A0A2U2A022"/>
<feature type="transmembrane region" description="Helical" evidence="1">
    <location>
        <begin position="119"/>
        <end position="140"/>
    </location>
</feature>
<proteinExistence type="predicted"/>
<dbReference type="EMBL" id="PYHR01000002">
    <property type="protein sequence ID" value="PWD52563.1"/>
    <property type="molecule type" value="Genomic_DNA"/>
</dbReference>